<sequence>MKPGAPRRDPHLSAAAAGARWRRRAVLIVGAIGGLVLAANVALLAPLLHRDALQTAAAGGAAAAAGRGFLESFDADGDGILDGREFERIVAEACSLDLARLPFWQRLRRLLNPRFILHSPCARAQLLTAFSSGGGGGGGGARRSDLSVLSPASGSDGPGGGAREGGGGGGAGSGGGGGGGEAKGGAEAGGAAAAAAAEAATSDSGGQTAAEKEADAEAARRKATAEGCPPLSKELLGTIASRGTVLLVAADWAAWDVFGVNWLAHVQRAGITNYLVAALDEKTRDFLVSNKLGHCTLGADPLPAAAEPFQHGSEAHKAASWARLDTAAAVAAAGFDAVVSDIDALWFRDPTLYVAERAPPAADLVVASDQIASANAAGDHGLESNPRPDHNLHTSVLFVRASPGGRAALLGLQQHRRAAQQPQQQGDPQQQQGQQGELRHPSDALKAWLRSGAADAPAPSAAAAAESRLLRVRLAGGGGGGLGAWLGLGGEHELPDAQLPDQQEEGGRAEEEQQPDSVAVGVFSPAVVQHGYMAFVSKQHKALGLPPEVAPIAVHFGLSGRSKESRLHRMREAMWYADGPTYYTDPLLLSFDLPPLDTPDNFTNWNDTEPMLRVHVDSLEAQLAEFYAAAAIATALGRTLILPPFACHCWNPVGRGHAELCRAPGDGGAALPFTCTLEQLFRPRALYAHLPVFDNRRLTFREHSFLDNRRTPSWVKHARTEVGAGQPRCGTPAPSLCVEVNSTKPPRMVNQQIILPTGLDDTQITELLKPYEKAKLLHLPQPSQLFGGFRDLTRRSQFEIWMDSVLVPWCCRTPEAALKAQAQRFAKVRARSFLAKPPAAAGAAAGAAASGAAASGAAASGAAGAGAGGAAAPRRLRRRALGLGA</sequence>
<dbReference type="PANTHER" id="PTHR46936">
    <property type="entry name" value="ARABINOSYLTRANSFERASE XEG113"/>
    <property type="match status" value="1"/>
</dbReference>
<accession>A0A2V0PEW6</accession>
<feature type="region of interest" description="Disordered" evidence="1">
    <location>
        <begin position="487"/>
        <end position="516"/>
    </location>
</feature>
<reference evidence="4 5" key="1">
    <citation type="journal article" date="2018" name="Sci. Rep.">
        <title>Raphidocelis subcapitata (=Pseudokirchneriella subcapitata) provides an insight into genome evolution and environmental adaptations in the Sphaeropleales.</title>
        <authorList>
            <person name="Suzuki S."/>
            <person name="Yamaguchi H."/>
            <person name="Nakajima N."/>
            <person name="Kawachi M."/>
        </authorList>
    </citation>
    <scope>NUCLEOTIDE SEQUENCE [LARGE SCALE GENOMIC DNA]</scope>
    <source>
        <strain evidence="4 5">NIES-35</strain>
    </source>
</reference>
<dbReference type="EMBL" id="BDRX01000069">
    <property type="protein sequence ID" value="GBF95727.1"/>
    <property type="molecule type" value="Genomic_DNA"/>
</dbReference>
<comment type="caution">
    <text evidence="4">The sequence shown here is derived from an EMBL/GenBank/DDBJ whole genome shotgun (WGS) entry which is preliminary data.</text>
</comment>
<dbReference type="GO" id="GO:0005794">
    <property type="term" value="C:Golgi apparatus"/>
    <property type="evidence" value="ECO:0007669"/>
    <property type="project" value="TreeGrafter"/>
</dbReference>
<dbReference type="InterPro" id="IPR053250">
    <property type="entry name" value="Glycosyltransferase_77"/>
</dbReference>
<feature type="region of interest" description="Disordered" evidence="1">
    <location>
        <begin position="414"/>
        <end position="440"/>
    </location>
</feature>
<keyword evidence="2" id="KW-1133">Transmembrane helix</keyword>
<protein>
    <recommendedName>
        <fullName evidence="3">EF-hand domain-containing protein</fullName>
    </recommendedName>
</protein>
<feature type="region of interest" description="Disordered" evidence="1">
    <location>
        <begin position="199"/>
        <end position="227"/>
    </location>
</feature>
<evidence type="ECO:0000256" key="2">
    <source>
        <dbReference type="SAM" id="Phobius"/>
    </source>
</evidence>
<feature type="transmembrane region" description="Helical" evidence="2">
    <location>
        <begin position="25"/>
        <end position="48"/>
    </location>
</feature>
<keyword evidence="2" id="KW-0812">Transmembrane</keyword>
<name>A0A2V0PEW6_9CHLO</name>
<dbReference type="GO" id="GO:0052325">
    <property type="term" value="P:cell wall pectin biosynthetic process"/>
    <property type="evidence" value="ECO:0007669"/>
    <property type="project" value="TreeGrafter"/>
</dbReference>
<feature type="compositionally biased region" description="Low complexity" evidence="1">
    <location>
        <begin position="419"/>
        <end position="435"/>
    </location>
</feature>
<proteinExistence type="predicted"/>
<evidence type="ECO:0000259" key="3">
    <source>
        <dbReference type="PROSITE" id="PS50222"/>
    </source>
</evidence>
<feature type="region of interest" description="Disordered" evidence="1">
    <location>
        <begin position="138"/>
        <end position="186"/>
    </location>
</feature>
<dbReference type="PANTHER" id="PTHR46936:SF1">
    <property type="entry name" value="ARABINOSYLTRANSFERASE XEG113"/>
    <property type="match status" value="1"/>
</dbReference>
<dbReference type="InParanoid" id="A0A2V0PEW6"/>
<keyword evidence="5" id="KW-1185">Reference proteome</keyword>
<feature type="compositionally biased region" description="Low complexity" evidence="1">
    <location>
        <begin position="199"/>
        <end position="209"/>
    </location>
</feature>
<evidence type="ECO:0000313" key="4">
    <source>
        <dbReference type="EMBL" id="GBF95727.1"/>
    </source>
</evidence>
<dbReference type="Proteomes" id="UP000247498">
    <property type="component" value="Unassembled WGS sequence"/>
</dbReference>
<dbReference type="InterPro" id="IPR005069">
    <property type="entry name" value="Nucl-diP-sugar_transferase"/>
</dbReference>
<evidence type="ECO:0000313" key="5">
    <source>
        <dbReference type="Proteomes" id="UP000247498"/>
    </source>
</evidence>
<dbReference type="AlphaFoldDB" id="A0A2V0PEW6"/>
<feature type="domain" description="EF-hand" evidence="3">
    <location>
        <begin position="69"/>
        <end position="96"/>
    </location>
</feature>
<keyword evidence="2" id="KW-0472">Membrane</keyword>
<organism evidence="4 5">
    <name type="scientific">Raphidocelis subcapitata</name>
    <dbReference type="NCBI Taxonomy" id="307507"/>
    <lineage>
        <taxon>Eukaryota</taxon>
        <taxon>Viridiplantae</taxon>
        <taxon>Chlorophyta</taxon>
        <taxon>core chlorophytes</taxon>
        <taxon>Chlorophyceae</taxon>
        <taxon>CS clade</taxon>
        <taxon>Sphaeropleales</taxon>
        <taxon>Selenastraceae</taxon>
        <taxon>Raphidocelis</taxon>
    </lineage>
</organism>
<dbReference type="InterPro" id="IPR018247">
    <property type="entry name" value="EF_Hand_1_Ca_BS"/>
</dbReference>
<dbReference type="PROSITE" id="PS00018">
    <property type="entry name" value="EF_HAND_1"/>
    <property type="match status" value="1"/>
</dbReference>
<feature type="compositionally biased region" description="Gly residues" evidence="1">
    <location>
        <begin position="156"/>
        <end position="186"/>
    </location>
</feature>
<evidence type="ECO:0000256" key="1">
    <source>
        <dbReference type="SAM" id="MobiDB-lite"/>
    </source>
</evidence>
<dbReference type="GO" id="GO:0052636">
    <property type="term" value="F:arabinosyltransferase activity"/>
    <property type="evidence" value="ECO:0007669"/>
    <property type="project" value="TreeGrafter"/>
</dbReference>
<gene>
    <name evidence="4" type="ORF">Rsub_08709</name>
</gene>
<feature type="compositionally biased region" description="Basic and acidic residues" evidence="1">
    <location>
        <begin position="210"/>
        <end position="224"/>
    </location>
</feature>
<dbReference type="OrthoDB" id="545526at2759"/>
<dbReference type="Pfam" id="PF03407">
    <property type="entry name" value="Nucleotid_trans"/>
    <property type="match status" value="1"/>
</dbReference>
<dbReference type="PROSITE" id="PS50222">
    <property type="entry name" value="EF_HAND_2"/>
    <property type="match status" value="1"/>
</dbReference>
<dbReference type="GO" id="GO:0005509">
    <property type="term" value="F:calcium ion binding"/>
    <property type="evidence" value="ECO:0007669"/>
    <property type="project" value="InterPro"/>
</dbReference>
<dbReference type="InterPro" id="IPR002048">
    <property type="entry name" value="EF_hand_dom"/>
</dbReference>